<dbReference type="GO" id="GO:0022857">
    <property type="term" value="F:transmembrane transporter activity"/>
    <property type="evidence" value="ECO:0007669"/>
    <property type="project" value="InterPro"/>
</dbReference>
<feature type="transmembrane region" description="Helical" evidence="6">
    <location>
        <begin position="284"/>
        <end position="304"/>
    </location>
</feature>
<feature type="chain" id="PRO_5043709769" evidence="7">
    <location>
        <begin position="20"/>
        <end position="318"/>
    </location>
</feature>
<dbReference type="PANTHER" id="PTHR45649:SF4">
    <property type="entry name" value="TRANSPORTER, PUTATIVE (EUROFUNG)-RELATED"/>
    <property type="match status" value="1"/>
</dbReference>
<comment type="subcellular location">
    <subcellularLocation>
        <location evidence="1">Membrane</location>
        <topology evidence="1">Multi-pass membrane protein</topology>
    </subcellularLocation>
</comment>
<keyword evidence="7" id="KW-0732">Signal</keyword>
<evidence type="ECO:0000256" key="1">
    <source>
        <dbReference type="ARBA" id="ARBA00004141"/>
    </source>
</evidence>
<accession>A0AAV9NWU0</accession>
<comment type="caution">
    <text evidence="8">The sequence shown here is derived from an EMBL/GenBank/DDBJ whole genome shotgun (WGS) entry which is preliminary data.</text>
</comment>
<organism evidence="8 9">
    <name type="scientific">Saxophila tyrrhenica</name>
    <dbReference type="NCBI Taxonomy" id="1690608"/>
    <lineage>
        <taxon>Eukaryota</taxon>
        <taxon>Fungi</taxon>
        <taxon>Dikarya</taxon>
        <taxon>Ascomycota</taxon>
        <taxon>Pezizomycotina</taxon>
        <taxon>Dothideomycetes</taxon>
        <taxon>Dothideomycetidae</taxon>
        <taxon>Mycosphaerellales</taxon>
        <taxon>Extremaceae</taxon>
        <taxon>Saxophila</taxon>
    </lineage>
</organism>
<dbReference type="Pfam" id="PF13520">
    <property type="entry name" value="AA_permease_2"/>
    <property type="match status" value="1"/>
</dbReference>
<dbReference type="AlphaFoldDB" id="A0AAV9NWU0"/>
<feature type="transmembrane region" description="Helical" evidence="6">
    <location>
        <begin position="210"/>
        <end position="233"/>
    </location>
</feature>
<name>A0AAV9NWU0_9PEZI</name>
<evidence type="ECO:0000313" key="8">
    <source>
        <dbReference type="EMBL" id="KAK5162746.1"/>
    </source>
</evidence>
<dbReference type="Gene3D" id="1.20.1740.10">
    <property type="entry name" value="Amino acid/polyamine transporter I"/>
    <property type="match status" value="1"/>
</dbReference>
<dbReference type="InterPro" id="IPR002293">
    <property type="entry name" value="AA/rel_permease1"/>
</dbReference>
<proteinExistence type="predicted"/>
<feature type="transmembrane region" description="Helical" evidence="6">
    <location>
        <begin position="131"/>
        <end position="154"/>
    </location>
</feature>
<evidence type="ECO:0000256" key="7">
    <source>
        <dbReference type="SAM" id="SignalP"/>
    </source>
</evidence>
<evidence type="ECO:0000256" key="6">
    <source>
        <dbReference type="SAM" id="Phobius"/>
    </source>
</evidence>
<dbReference type="RefSeq" id="XP_064653396.1">
    <property type="nucleotide sequence ID" value="XM_064808440.1"/>
</dbReference>
<evidence type="ECO:0000256" key="2">
    <source>
        <dbReference type="ARBA" id="ARBA00022448"/>
    </source>
</evidence>
<feature type="transmembrane region" description="Helical" evidence="6">
    <location>
        <begin position="78"/>
        <end position="105"/>
    </location>
</feature>
<dbReference type="EMBL" id="JAVRRT010000036">
    <property type="protein sequence ID" value="KAK5162746.1"/>
    <property type="molecule type" value="Genomic_DNA"/>
</dbReference>
<evidence type="ECO:0000313" key="9">
    <source>
        <dbReference type="Proteomes" id="UP001337655"/>
    </source>
</evidence>
<keyword evidence="9" id="KW-1185">Reference proteome</keyword>
<keyword evidence="3 6" id="KW-0812">Transmembrane</keyword>
<reference evidence="8 9" key="1">
    <citation type="submission" date="2023-08" db="EMBL/GenBank/DDBJ databases">
        <title>Black Yeasts Isolated from many extreme environments.</title>
        <authorList>
            <person name="Coleine C."/>
            <person name="Stajich J.E."/>
            <person name="Selbmann L."/>
        </authorList>
    </citation>
    <scope>NUCLEOTIDE SEQUENCE [LARGE SCALE GENOMIC DNA]</scope>
    <source>
        <strain evidence="8 9">CCFEE 5935</strain>
    </source>
</reference>
<dbReference type="GO" id="GO:0016020">
    <property type="term" value="C:membrane"/>
    <property type="evidence" value="ECO:0007669"/>
    <property type="project" value="UniProtKB-SubCell"/>
</dbReference>
<feature type="signal peptide" evidence="7">
    <location>
        <begin position="1"/>
        <end position="19"/>
    </location>
</feature>
<dbReference type="PANTHER" id="PTHR45649">
    <property type="entry name" value="AMINO-ACID PERMEASE BAT1"/>
    <property type="match status" value="1"/>
</dbReference>
<keyword evidence="5 6" id="KW-0472">Membrane</keyword>
<feature type="transmembrane region" description="Helical" evidence="6">
    <location>
        <begin position="43"/>
        <end position="66"/>
    </location>
</feature>
<keyword evidence="4 6" id="KW-1133">Transmembrane helix</keyword>
<evidence type="ECO:0000256" key="4">
    <source>
        <dbReference type="ARBA" id="ARBA00022989"/>
    </source>
</evidence>
<gene>
    <name evidence="8" type="ORF">LTR77_011229</name>
</gene>
<evidence type="ECO:0000256" key="5">
    <source>
        <dbReference type="ARBA" id="ARBA00023136"/>
    </source>
</evidence>
<sequence length="318" mass="33895">MAAMVVLFVGWLPLVGCLGGLSPHPRSFHDIVTDLTSTDGWDNLGIAVLVGQISNVYALTSFDAAAHMAEEVTNAGRAVPLAIVWSYVGNATVAFVVIALTMWSIPDIGAAVDNPTGFAFIFPLMEAGKRWAQAIVAVITLIAFAGCTGCNAAASREMAAFARDGGLPGSKWLARVTKPTHPPRNSVYVTSFVTVALVCINFGSTVAFNVIISGQLIALNASYALTHGCALWARATGQYRRDIARWNMGPMGAFVNIVAFFYDLLLIIFLALPSAPEVTPKTMNWGPVIFLGSTVLALLFYAVLGRHQFKDPGKEVIS</sequence>
<keyword evidence="2" id="KW-0813">Transport</keyword>
<feature type="transmembrane region" description="Helical" evidence="6">
    <location>
        <begin position="185"/>
        <end position="204"/>
    </location>
</feature>
<dbReference type="GeneID" id="89932548"/>
<evidence type="ECO:0000256" key="3">
    <source>
        <dbReference type="ARBA" id="ARBA00022692"/>
    </source>
</evidence>
<protein>
    <submittedName>
        <fullName evidence="8">Uncharacterized protein</fullName>
    </submittedName>
</protein>
<dbReference type="Proteomes" id="UP001337655">
    <property type="component" value="Unassembled WGS sequence"/>
</dbReference>
<feature type="transmembrane region" description="Helical" evidence="6">
    <location>
        <begin position="253"/>
        <end position="272"/>
    </location>
</feature>